<protein>
    <submittedName>
        <fullName evidence="1">Transposase, IS5 family</fullName>
    </submittedName>
</protein>
<keyword evidence="2" id="KW-1185">Reference proteome</keyword>
<reference evidence="2" key="1">
    <citation type="submission" date="2016-10" db="EMBL/GenBank/DDBJ databases">
        <authorList>
            <person name="Varghese N."/>
            <person name="Submissions S."/>
        </authorList>
    </citation>
    <scope>NUCLEOTIDE SEQUENCE [LARGE SCALE GENOMIC DNA]</scope>
    <source>
        <strain evidence="2">Nm69</strain>
    </source>
</reference>
<feature type="non-terminal residue" evidence="1">
    <location>
        <position position="1"/>
    </location>
</feature>
<dbReference type="Proteomes" id="UP000199533">
    <property type="component" value="Unassembled WGS sequence"/>
</dbReference>
<organism evidence="1 2">
    <name type="scientific">Nitrosomonas aestuarii</name>
    <dbReference type="NCBI Taxonomy" id="52441"/>
    <lineage>
        <taxon>Bacteria</taxon>
        <taxon>Pseudomonadati</taxon>
        <taxon>Pseudomonadota</taxon>
        <taxon>Betaproteobacteria</taxon>
        <taxon>Nitrosomonadales</taxon>
        <taxon>Nitrosomonadaceae</taxon>
        <taxon>Nitrosomonas</taxon>
    </lineage>
</organism>
<evidence type="ECO:0000313" key="2">
    <source>
        <dbReference type="Proteomes" id="UP000199533"/>
    </source>
</evidence>
<dbReference type="AlphaFoldDB" id="A0A1I4H499"/>
<sequence length="35" mass="3908">DTEARWVKKGGQSMFGYKQHTLVDDNGLVSAIISR</sequence>
<evidence type="ECO:0000313" key="1">
    <source>
        <dbReference type="EMBL" id="SFL36226.1"/>
    </source>
</evidence>
<dbReference type="EMBL" id="FOSP01000068">
    <property type="protein sequence ID" value="SFL36226.1"/>
    <property type="molecule type" value="Genomic_DNA"/>
</dbReference>
<gene>
    <name evidence="1" type="ORF">SAMN05216302_10681</name>
</gene>
<name>A0A1I4H499_9PROT</name>
<proteinExistence type="predicted"/>
<accession>A0A1I4H499</accession>